<evidence type="ECO:0000256" key="9">
    <source>
        <dbReference type="ARBA" id="ARBA00022801"/>
    </source>
</evidence>
<proteinExistence type="inferred from homology"/>
<keyword evidence="15" id="KW-1185">Reference proteome</keyword>
<keyword evidence="6" id="KW-0479">Metal-binding</keyword>
<dbReference type="InterPro" id="IPR006294">
    <property type="entry name" value="Cyc_nuc_PDE_nucleotidase"/>
</dbReference>
<dbReference type="GO" id="GO:0009166">
    <property type="term" value="P:nucleotide catabolic process"/>
    <property type="evidence" value="ECO:0007669"/>
    <property type="project" value="InterPro"/>
</dbReference>
<evidence type="ECO:0000256" key="10">
    <source>
        <dbReference type="ARBA" id="ARBA00023268"/>
    </source>
</evidence>
<dbReference type="KEGG" id="dmr:Deima_2287"/>
<organism evidence="14 15">
    <name type="scientific">Deinococcus maricopensis (strain DSM 21211 / LMG 22137 / NRRL B-23946 / LB-34)</name>
    <dbReference type="NCBI Taxonomy" id="709986"/>
    <lineage>
        <taxon>Bacteria</taxon>
        <taxon>Thermotogati</taxon>
        <taxon>Deinococcota</taxon>
        <taxon>Deinococci</taxon>
        <taxon>Deinococcales</taxon>
        <taxon>Deinococcaceae</taxon>
        <taxon>Deinococcus</taxon>
    </lineage>
</organism>
<comment type="subcellular location">
    <subcellularLocation>
        <location evidence="4">Cell envelope</location>
    </subcellularLocation>
</comment>
<evidence type="ECO:0000256" key="3">
    <source>
        <dbReference type="ARBA" id="ARBA00001968"/>
    </source>
</evidence>
<dbReference type="OrthoDB" id="9775118at2"/>
<evidence type="ECO:0000256" key="11">
    <source>
        <dbReference type="RuleBase" id="RU362119"/>
    </source>
</evidence>
<keyword evidence="7 11" id="KW-0732">Signal</keyword>
<feature type="domain" description="Calcineurin-like phosphoesterase" evidence="12">
    <location>
        <begin position="37"/>
        <end position="279"/>
    </location>
</feature>
<dbReference type="PANTHER" id="PTHR11575:SF6">
    <property type="entry name" value="2',3'-CYCLIC-NUCLEOTIDE 2'-PHOSPHODIESTERASE_3'-NUCLEOTIDASE"/>
    <property type="match status" value="1"/>
</dbReference>
<dbReference type="Pfam" id="PF00149">
    <property type="entry name" value="Metallophos"/>
    <property type="match status" value="1"/>
</dbReference>
<feature type="chain" id="PRO_5005128437" evidence="11">
    <location>
        <begin position="33"/>
        <end position="649"/>
    </location>
</feature>
<evidence type="ECO:0000256" key="6">
    <source>
        <dbReference type="ARBA" id="ARBA00022723"/>
    </source>
</evidence>
<dbReference type="EMBL" id="CP002454">
    <property type="protein sequence ID" value="ADV67925.1"/>
    <property type="molecule type" value="Genomic_DNA"/>
</dbReference>
<name>E8UA36_DEIML</name>
<dbReference type="InterPro" id="IPR004843">
    <property type="entry name" value="Calcineurin-like_PHP"/>
</dbReference>
<dbReference type="SUPFAM" id="SSF56300">
    <property type="entry name" value="Metallo-dependent phosphatases"/>
    <property type="match status" value="1"/>
</dbReference>
<dbReference type="GO" id="GO:0000166">
    <property type="term" value="F:nucleotide binding"/>
    <property type="evidence" value="ECO:0007669"/>
    <property type="project" value="UniProtKB-KW"/>
</dbReference>
<dbReference type="GO" id="GO:0008663">
    <property type="term" value="F:2',3'-cyclic-nucleotide 2'-phosphodiesterase activity"/>
    <property type="evidence" value="ECO:0007669"/>
    <property type="project" value="UniProtKB-EC"/>
</dbReference>
<dbReference type="STRING" id="709986.Deima_2287"/>
<dbReference type="PANTHER" id="PTHR11575">
    <property type="entry name" value="5'-NUCLEOTIDASE-RELATED"/>
    <property type="match status" value="1"/>
</dbReference>
<feature type="signal peptide" evidence="11">
    <location>
        <begin position="1"/>
        <end position="32"/>
    </location>
</feature>
<dbReference type="eggNOG" id="COG0737">
    <property type="taxonomic scope" value="Bacteria"/>
</dbReference>
<evidence type="ECO:0000259" key="13">
    <source>
        <dbReference type="Pfam" id="PF02872"/>
    </source>
</evidence>
<dbReference type="Gene3D" id="3.90.780.10">
    <property type="entry name" value="5'-Nucleotidase, C-terminal domain"/>
    <property type="match status" value="1"/>
</dbReference>
<dbReference type="InterPro" id="IPR006179">
    <property type="entry name" value="5_nucleotidase/apyrase"/>
</dbReference>
<evidence type="ECO:0000256" key="1">
    <source>
        <dbReference type="ARBA" id="ARBA00000527"/>
    </source>
</evidence>
<dbReference type="PRINTS" id="PR01607">
    <property type="entry name" value="APYRASEFAMLY"/>
</dbReference>
<dbReference type="EC" id="3.1.4.16" evidence="14"/>
<comment type="similarity">
    <text evidence="5 11">Belongs to the 5'-nucleotidase family.</text>
</comment>
<evidence type="ECO:0000313" key="14">
    <source>
        <dbReference type="EMBL" id="ADV67925.1"/>
    </source>
</evidence>
<dbReference type="InterPro" id="IPR008334">
    <property type="entry name" value="5'-Nucleotdase_C"/>
</dbReference>
<evidence type="ECO:0000256" key="8">
    <source>
        <dbReference type="ARBA" id="ARBA00022741"/>
    </source>
</evidence>
<dbReference type="CDD" id="cd07410">
    <property type="entry name" value="MPP_CpdB_N"/>
    <property type="match status" value="1"/>
</dbReference>
<comment type="catalytic activity">
    <reaction evidence="1">
        <text>a ribonucleoside 3'-phosphate + H2O = a ribonucleoside + phosphate</text>
        <dbReference type="Rhea" id="RHEA:10144"/>
        <dbReference type="ChEBI" id="CHEBI:13197"/>
        <dbReference type="ChEBI" id="CHEBI:15377"/>
        <dbReference type="ChEBI" id="CHEBI:18254"/>
        <dbReference type="ChEBI" id="CHEBI:43474"/>
        <dbReference type="EC" id="3.1.3.6"/>
    </reaction>
</comment>
<feature type="domain" description="5'-Nucleotidase C-terminal" evidence="13">
    <location>
        <begin position="390"/>
        <end position="571"/>
    </location>
</feature>
<comment type="cofactor">
    <cofactor evidence="3">
        <name>a divalent metal cation</name>
        <dbReference type="ChEBI" id="CHEBI:60240"/>
    </cofactor>
</comment>
<keyword evidence="9 11" id="KW-0378">Hydrolase</keyword>
<dbReference type="Pfam" id="PF02872">
    <property type="entry name" value="5_nucleotid_C"/>
    <property type="match status" value="1"/>
</dbReference>
<keyword evidence="10" id="KW-0511">Multifunctional enzyme</keyword>
<dbReference type="NCBIfam" id="TIGR01390">
    <property type="entry name" value="CycNucDiestase"/>
    <property type="match status" value="1"/>
</dbReference>
<dbReference type="SUPFAM" id="SSF55816">
    <property type="entry name" value="5'-nucleotidase (syn. UDP-sugar hydrolase), C-terminal domain"/>
    <property type="match status" value="1"/>
</dbReference>
<dbReference type="AlphaFoldDB" id="E8UA36"/>
<dbReference type="PROSITE" id="PS00786">
    <property type="entry name" value="5_NUCLEOTIDASE_2"/>
    <property type="match status" value="1"/>
</dbReference>
<evidence type="ECO:0000256" key="4">
    <source>
        <dbReference type="ARBA" id="ARBA00004196"/>
    </source>
</evidence>
<comment type="catalytic activity">
    <reaction evidence="2">
        <text>a nucleoside 2',3'-cyclic phosphate + H2O = a nucleoside 3'-phosphate + H(+)</text>
        <dbReference type="Rhea" id="RHEA:19621"/>
        <dbReference type="ChEBI" id="CHEBI:15377"/>
        <dbReference type="ChEBI" id="CHEBI:15378"/>
        <dbReference type="ChEBI" id="CHEBI:66949"/>
        <dbReference type="ChEBI" id="CHEBI:66954"/>
        <dbReference type="EC" id="3.1.4.16"/>
    </reaction>
</comment>
<protein>
    <submittedName>
        <fullName evidence="14">2',3'-cyclic-nucleotide 2'-phosphodiesterase</fullName>
        <ecNumber evidence="14">3.1.4.16</ecNumber>
    </submittedName>
</protein>
<dbReference type="HOGENOM" id="CLU_005854_4_1_0"/>
<dbReference type="Proteomes" id="UP000008635">
    <property type="component" value="Chromosome"/>
</dbReference>
<dbReference type="InterPro" id="IPR006146">
    <property type="entry name" value="5'-Nucleotdase_CS"/>
</dbReference>
<accession>E8UA36</accession>
<dbReference type="GO" id="GO:0030288">
    <property type="term" value="C:outer membrane-bounded periplasmic space"/>
    <property type="evidence" value="ECO:0007669"/>
    <property type="project" value="TreeGrafter"/>
</dbReference>
<evidence type="ECO:0000259" key="12">
    <source>
        <dbReference type="Pfam" id="PF00149"/>
    </source>
</evidence>
<dbReference type="InterPro" id="IPR036907">
    <property type="entry name" value="5'-Nucleotdase_C_sf"/>
</dbReference>
<dbReference type="GO" id="GO:0046872">
    <property type="term" value="F:metal ion binding"/>
    <property type="evidence" value="ECO:0007669"/>
    <property type="project" value="UniProtKB-KW"/>
</dbReference>
<dbReference type="InterPro" id="IPR029052">
    <property type="entry name" value="Metallo-depent_PP-like"/>
</dbReference>
<evidence type="ECO:0000256" key="5">
    <source>
        <dbReference type="ARBA" id="ARBA00006654"/>
    </source>
</evidence>
<gene>
    <name evidence="14" type="ordered locus">Deima_2287</name>
</gene>
<dbReference type="InterPro" id="IPR041827">
    <property type="entry name" value="CpdB_N"/>
</dbReference>
<dbReference type="NCBIfam" id="NF006938">
    <property type="entry name" value="PRK09420.1"/>
    <property type="match status" value="1"/>
</dbReference>
<reference evidence="14 15" key="1">
    <citation type="journal article" date="2011" name="Stand. Genomic Sci.">
        <title>Complete genome sequence of Deinococcus maricopensis type strain (LB-34).</title>
        <authorList>
            <person name="Pukall R."/>
            <person name="Zeytun A."/>
            <person name="Lucas S."/>
            <person name="Lapidus A."/>
            <person name="Hammon N."/>
            <person name="Deshpande S."/>
            <person name="Nolan M."/>
            <person name="Cheng J.F."/>
            <person name="Pitluck S."/>
            <person name="Liolios K."/>
            <person name="Pagani I."/>
            <person name="Mikhailova N."/>
            <person name="Ivanova N."/>
            <person name="Mavromatis K."/>
            <person name="Pati A."/>
            <person name="Tapia R."/>
            <person name="Han C."/>
            <person name="Goodwin L."/>
            <person name="Chen A."/>
            <person name="Palaniappan K."/>
            <person name="Land M."/>
            <person name="Hauser L."/>
            <person name="Chang Y.J."/>
            <person name="Jeffries C.D."/>
            <person name="Brambilla E.M."/>
            <person name="Rohde M."/>
            <person name="Goker M."/>
            <person name="Detter J.C."/>
            <person name="Woyke T."/>
            <person name="Bristow J."/>
            <person name="Eisen J.A."/>
            <person name="Markowitz V."/>
            <person name="Hugenholtz P."/>
            <person name="Kyrpides N.C."/>
            <person name="Klenk H.P."/>
        </authorList>
    </citation>
    <scope>NUCLEOTIDE SEQUENCE [LARGE SCALE GENOMIC DNA]</scope>
    <source>
        <strain evidence="15">DSM 21211 / LMG 22137 / NRRL B-23946 / LB-34</strain>
    </source>
</reference>
<dbReference type="GO" id="GO:0008254">
    <property type="term" value="F:3'-nucleotidase activity"/>
    <property type="evidence" value="ECO:0007669"/>
    <property type="project" value="UniProtKB-EC"/>
</dbReference>
<reference evidence="15" key="2">
    <citation type="submission" date="2011-01" db="EMBL/GenBank/DDBJ databases">
        <title>The complete genome of Deinococcus maricopensis DSM 21211.</title>
        <authorList>
            <consortium name="US DOE Joint Genome Institute (JGI-PGF)"/>
            <person name="Lucas S."/>
            <person name="Copeland A."/>
            <person name="Lapidus A."/>
            <person name="Goodwin L."/>
            <person name="Pitluck S."/>
            <person name="Kyrpides N."/>
            <person name="Mavromatis K."/>
            <person name="Pagani I."/>
            <person name="Ivanova N."/>
            <person name="Ovchinnikova G."/>
            <person name="Zeytun A."/>
            <person name="Detter J.C."/>
            <person name="Han C."/>
            <person name="Land M."/>
            <person name="Hauser L."/>
            <person name="Markowitz V."/>
            <person name="Cheng J.-F."/>
            <person name="Hugenholtz P."/>
            <person name="Woyke T."/>
            <person name="Wu D."/>
            <person name="Pukall R."/>
            <person name="Gehrich-Schroeter G."/>
            <person name="Brambilla E."/>
            <person name="Klenk H.-P."/>
            <person name="Eisen J.A."/>
        </authorList>
    </citation>
    <scope>NUCLEOTIDE SEQUENCE [LARGE SCALE GENOMIC DNA]</scope>
    <source>
        <strain evidence="15">DSM 21211 / LMG 22137 / NRRL B-23946 / LB-34</strain>
    </source>
</reference>
<evidence type="ECO:0000256" key="7">
    <source>
        <dbReference type="ARBA" id="ARBA00022729"/>
    </source>
</evidence>
<evidence type="ECO:0000313" key="15">
    <source>
        <dbReference type="Proteomes" id="UP000008635"/>
    </source>
</evidence>
<dbReference type="Gene3D" id="3.60.21.10">
    <property type="match status" value="1"/>
</dbReference>
<sequence length="649" mass="70628" precursor="true">MMYLPHGRGITSFVKIIKTMTLALALAGVAQAQTVELRIMETTDLHTSALGYDYYQDKPTGEFGLEYTATLIKQARDQKRNTLLFDNGDLIQGNPLGDYVARVNPLKLGQEHPMHAAMSVLKYDAGNLGNHEFNYGLPFLQQVLGAAPMPYVSANVYVDDGDANPNNDKNAFTPYLIQRKVVYDTTGRPYVVNVGVIGFLPPQIMQWDKANLDGKVTTRDIVETARKFIPEMKAQGADIIVAIAHSGINADYTPGQENAATELTKVPGVDVVLSGHSHQEFPGPVYKSIPGADITKGTINGKPVVMAGFWGNDLGIIDLKLERNGQGWKIVDGTSSLRPIWDKTAKKNLVTPDPRIAQAVKAAHEGTLAYVRGKVADLSAPINSYWSLTQDDPSVQLVSNAQIAYVKNALKGTQYEKLPVLSAAAPFKAGGRSGASYYTDIPAGTLAIKNVADLYVYPNTVQAVLVNGAQVKEWLERAAGQFKQIDPNNKNPQELVDNSFPTYNFDIIDGVTYEIDVTQPSKYDGSGKVVNAGANRIKNLMFGGKPIDPNAQFVVATNNYRASGGGSFPGLTGKNIILQAPDETRQAIIKYFQDQKTVNPTADNNWKLTPIPGATVTYFSSPTAQKTLPSGAKYLNTREDGFAEYQLSW</sequence>
<keyword evidence="8 11" id="KW-0547">Nucleotide-binding</keyword>
<evidence type="ECO:0000256" key="2">
    <source>
        <dbReference type="ARBA" id="ARBA00001730"/>
    </source>
</evidence>